<evidence type="ECO:0000313" key="1">
    <source>
        <dbReference type="EMBL" id="GFH30036.1"/>
    </source>
</evidence>
<feature type="non-terminal residue" evidence="1">
    <location>
        <position position="1"/>
    </location>
</feature>
<reference evidence="1 2" key="1">
    <citation type="submission" date="2020-02" db="EMBL/GenBank/DDBJ databases">
        <title>Draft genome sequence of Haematococcus lacustris strain NIES-144.</title>
        <authorList>
            <person name="Morimoto D."/>
            <person name="Nakagawa S."/>
            <person name="Yoshida T."/>
            <person name="Sawayama S."/>
        </authorList>
    </citation>
    <scope>NUCLEOTIDE SEQUENCE [LARGE SCALE GENOMIC DNA]</scope>
    <source>
        <strain evidence="1 2">NIES-144</strain>
    </source>
</reference>
<keyword evidence="2" id="KW-1185">Reference proteome</keyword>
<gene>
    <name evidence="1" type="ORF">HaLaN_28808</name>
</gene>
<comment type="caution">
    <text evidence="1">The sequence shown here is derived from an EMBL/GenBank/DDBJ whole genome shotgun (WGS) entry which is preliminary data.</text>
</comment>
<organism evidence="1 2">
    <name type="scientific">Haematococcus lacustris</name>
    <name type="common">Green alga</name>
    <name type="synonym">Haematococcus pluvialis</name>
    <dbReference type="NCBI Taxonomy" id="44745"/>
    <lineage>
        <taxon>Eukaryota</taxon>
        <taxon>Viridiplantae</taxon>
        <taxon>Chlorophyta</taxon>
        <taxon>core chlorophytes</taxon>
        <taxon>Chlorophyceae</taxon>
        <taxon>CS clade</taxon>
        <taxon>Chlamydomonadales</taxon>
        <taxon>Haematococcaceae</taxon>
        <taxon>Haematococcus</taxon>
    </lineage>
</organism>
<feature type="non-terminal residue" evidence="1">
    <location>
        <position position="79"/>
    </location>
</feature>
<evidence type="ECO:0000313" key="2">
    <source>
        <dbReference type="Proteomes" id="UP000485058"/>
    </source>
</evidence>
<dbReference type="EMBL" id="BLLF01004667">
    <property type="protein sequence ID" value="GFH30036.1"/>
    <property type="molecule type" value="Genomic_DNA"/>
</dbReference>
<protein>
    <submittedName>
        <fullName evidence="1">Uncharacterized protein</fullName>
    </submittedName>
</protein>
<proteinExistence type="predicted"/>
<name>A0A6A0ABE9_HAELA</name>
<accession>A0A6A0ABE9</accession>
<sequence length="79" mass="8805">MADLEWALGTGILPVAAPGQIADRRATATAEEAQARKRHRWRIHGQHGRLASFKMACMSDLWQPKFFCILNSAGLQTSR</sequence>
<dbReference type="Proteomes" id="UP000485058">
    <property type="component" value="Unassembled WGS sequence"/>
</dbReference>
<dbReference type="AlphaFoldDB" id="A0A6A0ABE9"/>